<dbReference type="PANTHER" id="PTHR21580:SF28">
    <property type="entry name" value="BOREALIN N-TERMINAL DOMAIN-CONTAINING PROTEIN-RELATED"/>
    <property type="match status" value="1"/>
</dbReference>
<organism evidence="2 3">
    <name type="scientific">Geodia barretti</name>
    <name type="common">Barrett's horny sponge</name>
    <dbReference type="NCBI Taxonomy" id="519541"/>
    <lineage>
        <taxon>Eukaryota</taxon>
        <taxon>Metazoa</taxon>
        <taxon>Porifera</taxon>
        <taxon>Demospongiae</taxon>
        <taxon>Heteroscleromorpha</taxon>
        <taxon>Tetractinellida</taxon>
        <taxon>Astrophorina</taxon>
        <taxon>Geodiidae</taxon>
        <taxon>Geodia</taxon>
    </lineage>
</organism>
<accession>A0AA35SH62</accession>
<feature type="compositionally biased region" description="Basic and acidic residues" evidence="1">
    <location>
        <begin position="327"/>
        <end position="346"/>
    </location>
</feature>
<protein>
    <recommendedName>
        <fullName evidence="4">Outer dense fiber protein 3-like protein 2</fullName>
    </recommendedName>
</protein>
<reference evidence="2" key="1">
    <citation type="submission" date="2023-03" db="EMBL/GenBank/DDBJ databases">
        <authorList>
            <person name="Steffen K."/>
            <person name="Cardenas P."/>
        </authorList>
    </citation>
    <scope>NUCLEOTIDE SEQUENCE</scope>
</reference>
<evidence type="ECO:0008006" key="4">
    <source>
        <dbReference type="Google" id="ProtNLM"/>
    </source>
</evidence>
<feature type="region of interest" description="Disordered" evidence="1">
    <location>
        <begin position="288"/>
        <end position="307"/>
    </location>
</feature>
<evidence type="ECO:0000313" key="3">
    <source>
        <dbReference type="Proteomes" id="UP001174909"/>
    </source>
</evidence>
<gene>
    <name evidence="2" type="ORF">GBAR_LOCUS17020</name>
</gene>
<dbReference type="EMBL" id="CASHTH010002455">
    <property type="protein sequence ID" value="CAI8030030.1"/>
    <property type="molecule type" value="Genomic_DNA"/>
</dbReference>
<sequence length="522" mass="57247">MPQQRRYKSAAPGGRRRSAMGEFIPEPGERPLSSYGLLHSLPSVSLLQSSCAGQPTPSGFDYYPSTAASLPGSPSHALHSRPFPLSQDVTPGPPDYQTRKSSVWRHKTFTLNRKGTTRPYDTRENAHITCSPGAGHYRRVSGDVGSATRRSMSARHRDGVHVGYPNSLIQPVDTLGFATPGPNLWRDSERGAEKTFGPHTQCKTRKKPQKLFVGHGKEKCSTANLLASDPPLDEPGSPGPAAYAIQLPTPKSPGKSIGQKLHIDFDLHYPAPNAYTIPDTVATTPGKTFGIKNDIDTDQHFPPPNTYSIPLPQSVSHFFNYRPFPTSDERRPGPAEYSKTHSDLPRSPDYSCRNKCRPVFPDILLYPEYVPAETPGAGEYEYDREFADNSAPKYSHGLPLPARPNSNPGPNQYRVQHDPTQHSPPSFTMGARFTDHTPQSTGPGPSNYHPKQRPSSAVSITPRRSREKKSCVPGANHYHVPPSLTRRGISSGHMTSLKGRRSIVCYSGFPSSHLSRLASLAL</sequence>
<feature type="compositionally biased region" description="Polar residues" evidence="1">
    <location>
        <begin position="404"/>
        <end position="414"/>
    </location>
</feature>
<comment type="caution">
    <text evidence="2">The sequence shown here is derived from an EMBL/GenBank/DDBJ whole genome shotgun (WGS) entry which is preliminary data.</text>
</comment>
<feature type="region of interest" description="Disordered" evidence="1">
    <location>
        <begin position="389"/>
        <end position="490"/>
    </location>
</feature>
<dbReference type="InterPro" id="IPR051291">
    <property type="entry name" value="CIMAP"/>
</dbReference>
<keyword evidence="3" id="KW-1185">Reference proteome</keyword>
<evidence type="ECO:0000313" key="2">
    <source>
        <dbReference type="EMBL" id="CAI8030030.1"/>
    </source>
</evidence>
<dbReference type="Proteomes" id="UP001174909">
    <property type="component" value="Unassembled WGS sequence"/>
</dbReference>
<name>A0AA35SH62_GEOBA</name>
<evidence type="ECO:0000256" key="1">
    <source>
        <dbReference type="SAM" id="MobiDB-lite"/>
    </source>
</evidence>
<dbReference type="AlphaFoldDB" id="A0AA35SH62"/>
<feature type="compositionally biased region" description="Basic residues" evidence="1">
    <location>
        <begin position="1"/>
        <end position="18"/>
    </location>
</feature>
<feature type="region of interest" description="Disordered" evidence="1">
    <location>
        <begin position="1"/>
        <end position="34"/>
    </location>
</feature>
<proteinExistence type="predicted"/>
<dbReference type="PANTHER" id="PTHR21580">
    <property type="entry name" value="SHIPPO-1-RELATED"/>
    <property type="match status" value="1"/>
</dbReference>
<feature type="region of interest" description="Disordered" evidence="1">
    <location>
        <begin position="320"/>
        <end position="351"/>
    </location>
</feature>